<gene>
    <name evidence="3" type="ORF">JKP34_09510</name>
</gene>
<organism evidence="3 4">
    <name type="scientific">Marivirga atlantica</name>
    <dbReference type="NCBI Taxonomy" id="1548457"/>
    <lineage>
        <taxon>Bacteria</taxon>
        <taxon>Pseudomonadati</taxon>
        <taxon>Bacteroidota</taxon>
        <taxon>Cytophagia</taxon>
        <taxon>Cytophagales</taxon>
        <taxon>Marivirgaceae</taxon>
        <taxon>Marivirga</taxon>
    </lineage>
</organism>
<proteinExistence type="predicted"/>
<dbReference type="InterPro" id="IPR011990">
    <property type="entry name" value="TPR-like_helical_dom_sf"/>
</dbReference>
<feature type="repeat" description="TPR" evidence="1">
    <location>
        <begin position="185"/>
        <end position="218"/>
    </location>
</feature>
<dbReference type="RefSeq" id="WP_201920207.1">
    <property type="nucleotide sequence ID" value="NZ_JAERQG010000002.1"/>
</dbReference>
<feature type="chain" id="PRO_5037206760" evidence="2">
    <location>
        <begin position="24"/>
        <end position="229"/>
    </location>
</feature>
<sequence length="229" mass="25988">MKNLLRVSVLVLGLFLLNSNVNAQDAKSESIDRAKIKYRMALQFNDYAQAKSAIYDLMVLEPTNHSYLDSLAFMYFEFRQYASAALTSKEALKYNSQNQVLLQVAAQSFDQLGAIDQSLKMYQRLYNLSDDAFVLFEIANQQYELKNYDEAMINTELLLGKSVVNNNMVVVKNAENKEIQVPFKAVVYNLQGLIARAQGNEESAKKYFNSALELAPDYALVKENLNTSK</sequence>
<dbReference type="InterPro" id="IPR019734">
    <property type="entry name" value="TPR_rpt"/>
</dbReference>
<comment type="caution">
    <text evidence="3">The sequence shown here is derived from an EMBL/GenBank/DDBJ whole genome shotgun (WGS) entry which is preliminary data.</text>
</comment>
<reference evidence="3" key="1">
    <citation type="submission" date="2021-01" db="EMBL/GenBank/DDBJ databases">
        <title>Marivirga sp. nov., isolated from intertidal surface sediments.</title>
        <authorList>
            <person name="Zhang M."/>
        </authorList>
    </citation>
    <scope>NUCLEOTIDE SEQUENCE</scope>
    <source>
        <strain evidence="3">SM1354</strain>
    </source>
</reference>
<dbReference type="Gene3D" id="1.25.40.10">
    <property type="entry name" value="Tetratricopeptide repeat domain"/>
    <property type="match status" value="2"/>
</dbReference>
<feature type="signal peptide" evidence="2">
    <location>
        <begin position="1"/>
        <end position="23"/>
    </location>
</feature>
<dbReference type="Proteomes" id="UP000642920">
    <property type="component" value="Unassembled WGS sequence"/>
</dbReference>
<dbReference type="AlphaFoldDB" id="A0A937A832"/>
<evidence type="ECO:0000256" key="1">
    <source>
        <dbReference type="PROSITE-ProRule" id="PRU00339"/>
    </source>
</evidence>
<name>A0A937A832_9BACT</name>
<dbReference type="EMBL" id="JAERQG010000002">
    <property type="protein sequence ID" value="MBL0765487.1"/>
    <property type="molecule type" value="Genomic_DNA"/>
</dbReference>
<accession>A0A937A832</accession>
<dbReference type="Pfam" id="PF13181">
    <property type="entry name" value="TPR_8"/>
    <property type="match status" value="1"/>
</dbReference>
<evidence type="ECO:0000313" key="3">
    <source>
        <dbReference type="EMBL" id="MBL0765487.1"/>
    </source>
</evidence>
<keyword evidence="2" id="KW-0732">Signal</keyword>
<dbReference type="SUPFAM" id="SSF48452">
    <property type="entry name" value="TPR-like"/>
    <property type="match status" value="1"/>
</dbReference>
<evidence type="ECO:0000313" key="4">
    <source>
        <dbReference type="Proteomes" id="UP000642920"/>
    </source>
</evidence>
<keyword evidence="1" id="KW-0802">TPR repeat</keyword>
<dbReference type="SMART" id="SM00028">
    <property type="entry name" value="TPR"/>
    <property type="match status" value="3"/>
</dbReference>
<keyword evidence="4" id="KW-1185">Reference proteome</keyword>
<evidence type="ECO:0000256" key="2">
    <source>
        <dbReference type="SAM" id="SignalP"/>
    </source>
</evidence>
<protein>
    <submittedName>
        <fullName evidence="3">Tetratricopeptide repeat protein</fullName>
    </submittedName>
</protein>
<dbReference type="PROSITE" id="PS50005">
    <property type="entry name" value="TPR"/>
    <property type="match status" value="1"/>
</dbReference>